<dbReference type="HOGENOM" id="CLU_171507_1_1_1"/>
<dbReference type="InParanoid" id="F8PEU7"/>
<feature type="non-terminal residue" evidence="2">
    <location>
        <position position="66"/>
    </location>
</feature>
<gene>
    <name evidence="2" type="ORF">SERLA73DRAFT_17350</name>
</gene>
<name>F8PEU7_SERL3</name>
<sequence>KQPYHTHALFGQGWVLKLINGHPERICCKLGVHLHVFEKLVEILKDAGHEDSQHIILQEKLAIFLY</sequence>
<dbReference type="OrthoDB" id="2430314at2759"/>
<dbReference type="AlphaFoldDB" id="F8PEU7"/>
<dbReference type="STRING" id="936435.F8PEU7"/>
<organism evidence="3">
    <name type="scientific">Serpula lacrymans var. lacrymans (strain S7.3)</name>
    <name type="common">Dry rot fungus</name>
    <dbReference type="NCBI Taxonomy" id="936435"/>
    <lineage>
        <taxon>Eukaryota</taxon>
        <taxon>Fungi</taxon>
        <taxon>Dikarya</taxon>
        <taxon>Basidiomycota</taxon>
        <taxon>Agaricomycotina</taxon>
        <taxon>Agaricomycetes</taxon>
        <taxon>Agaricomycetidae</taxon>
        <taxon>Boletales</taxon>
        <taxon>Coniophorineae</taxon>
        <taxon>Serpulaceae</taxon>
        <taxon>Serpula</taxon>
    </lineage>
</organism>
<evidence type="ECO:0000313" key="3">
    <source>
        <dbReference type="Proteomes" id="UP000008063"/>
    </source>
</evidence>
<protein>
    <recommendedName>
        <fullName evidence="1">DUF8040 domain-containing protein</fullName>
    </recommendedName>
</protein>
<dbReference type="Pfam" id="PF26138">
    <property type="entry name" value="DUF8040"/>
    <property type="match status" value="1"/>
</dbReference>
<dbReference type="EMBL" id="GL945474">
    <property type="protein sequence ID" value="EGO04158.1"/>
    <property type="molecule type" value="Genomic_DNA"/>
</dbReference>
<accession>F8PEU7</accession>
<feature type="non-terminal residue" evidence="2">
    <location>
        <position position="1"/>
    </location>
</feature>
<reference evidence="3" key="1">
    <citation type="journal article" date="2011" name="Science">
        <title>The plant cell wall-decomposing machinery underlies the functional diversity of forest fungi.</title>
        <authorList>
            <person name="Eastwood D.C."/>
            <person name="Floudas D."/>
            <person name="Binder M."/>
            <person name="Majcherczyk A."/>
            <person name="Schneider P."/>
            <person name="Aerts A."/>
            <person name="Asiegbu F.O."/>
            <person name="Baker S.E."/>
            <person name="Barry K."/>
            <person name="Bendiksby M."/>
            <person name="Blumentritt M."/>
            <person name="Coutinho P.M."/>
            <person name="Cullen D."/>
            <person name="de Vries R.P."/>
            <person name="Gathman A."/>
            <person name="Goodell B."/>
            <person name="Henrissat B."/>
            <person name="Ihrmark K."/>
            <person name="Kauserud H."/>
            <person name="Kohler A."/>
            <person name="LaButti K."/>
            <person name="Lapidus A."/>
            <person name="Lavin J.L."/>
            <person name="Lee Y.-H."/>
            <person name="Lindquist E."/>
            <person name="Lilly W."/>
            <person name="Lucas S."/>
            <person name="Morin E."/>
            <person name="Murat C."/>
            <person name="Oguiza J.A."/>
            <person name="Park J."/>
            <person name="Pisabarro A.G."/>
            <person name="Riley R."/>
            <person name="Rosling A."/>
            <person name="Salamov A."/>
            <person name="Schmidt O."/>
            <person name="Schmutz J."/>
            <person name="Skrede I."/>
            <person name="Stenlid J."/>
            <person name="Wiebenga A."/>
            <person name="Xie X."/>
            <person name="Kuees U."/>
            <person name="Hibbett D.S."/>
            <person name="Hoffmeister D."/>
            <person name="Hoegberg N."/>
            <person name="Martin F."/>
            <person name="Grigoriev I.V."/>
            <person name="Watkinson S.C."/>
        </authorList>
    </citation>
    <scope>NUCLEOTIDE SEQUENCE [LARGE SCALE GENOMIC DNA]</scope>
    <source>
        <strain evidence="3">strain S7.3</strain>
    </source>
</reference>
<evidence type="ECO:0000313" key="2">
    <source>
        <dbReference type="EMBL" id="EGO04158.1"/>
    </source>
</evidence>
<feature type="domain" description="DUF8040" evidence="1">
    <location>
        <begin position="7"/>
        <end position="66"/>
    </location>
</feature>
<dbReference type="InterPro" id="IPR058353">
    <property type="entry name" value="DUF8040"/>
</dbReference>
<dbReference type="Proteomes" id="UP000008063">
    <property type="component" value="Unassembled WGS sequence"/>
</dbReference>
<proteinExistence type="predicted"/>
<keyword evidence="3" id="KW-1185">Reference proteome</keyword>
<evidence type="ECO:0000259" key="1">
    <source>
        <dbReference type="Pfam" id="PF26138"/>
    </source>
</evidence>